<dbReference type="Proteomes" id="UP000323621">
    <property type="component" value="Unassembled WGS sequence"/>
</dbReference>
<dbReference type="Pfam" id="PF00300">
    <property type="entry name" value="His_Phos_1"/>
    <property type="match status" value="1"/>
</dbReference>
<dbReference type="PROSITE" id="PS51257">
    <property type="entry name" value="PROKAR_LIPOPROTEIN"/>
    <property type="match status" value="1"/>
</dbReference>
<dbReference type="CDD" id="cd07067">
    <property type="entry name" value="HP_PGM_like"/>
    <property type="match status" value="1"/>
</dbReference>
<evidence type="ECO:0000256" key="1">
    <source>
        <dbReference type="ARBA" id="ARBA00022801"/>
    </source>
</evidence>
<keyword evidence="1" id="KW-0378">Hydrolase</keyword>
<feature type="signal peptide" evidence="2">
    <location>
        <begin position="1"/>
        <end position="19"/>
    </location>
</feature>
<proteinExistence type="predicted"/>
<name>A0ABY3MED7_9FLAO</name>
<dbReference type="EMBL" id="VSKN01000001">
    <property type="protein sequence ID" value="TYC17971.1"/>
    <property type="molecule type" value="Genomic_DNA"/>
</dbReference>
<gene>
    <name evidence="3" type="ORF">ES677_00930</name>
</gene>
<dbReference type="Gene3D" id="3.40.50.1240">
    <property type="entry name" value="Phosphoglycerate mutase-like"/>
    <property type="match status" value="1"/>
</dbReference>
<organism evidence="3 4">
    <name type="scientific">Bizionia gelidisalsuginis</name>
    <dbReference type="NCBI Taxonomy" id="291188"/>
    <lineage>
        <taxon>Bacteria</taxon>
        <taxon>Pseudomonadati</taxon>
        <taxon>Bacteroidota</taxon>
        <taxon>Flavobacteriia</taxon>
        <taxon>Flavobacteriales</taxon>
        <taxon>Flavobacteriaceae</taxon>
        <taxon>Bizionia</taxon>
    </lineage>
</organism>
<reference evidence="3 4" key="1">
    <citation type="submission" date="2019-08" db="EMBL/GenBank/DDBJ databases">
        <title>Genomes of Antarctic Bizionia species.</title>
        <authorList>
            <person name="Bowman J.P."/>
        </authorList>
    </citation>
    <scope>NUCLEOTIDE SEQUENCE [LARGE SCALE GENOMIC DNA]</scope>
    <source>
        <strain evidence="3 4">IC164</strain>
    </source>
</reference>
<accession>A0ABY3MED7</accession>
<sequence>MKKLLLASLLLLVFACGKAQTKEKEETIQVENKTTYYFIRHSEKNRAVKTKNPNLLEKGQSRAENWAEYFKSIAFDAVYSTNYKRTKQTATPTAKQNNLKLIIYNPSKLDYNAFKADTKDKTVLIVGHSDTTPKFVNTIIGENKYNAINDSINSALFIVTINGNETTSEVLNIEHQ</sequence>
<keyword evidence="4" id="KW-1185">Reference proteome</keyword>
<protein>
    <submittedName>
        <fullName evidence="3">Histidine phosphatase family protein</fullName>
    </submittedName>
</protein>
<evidence type="ECO:0000313" key="4">
    <source>
        <dbReference type="Proteomes" id="UP000323621"/>
    </source>
</evidence>
<keyword evidence="2" id="KW-0732">Signal</keyword>
<evidence type="ECO:0000313" key="3">
    <source>
        <dbReference type="EMBL" id="TYC17971.1"/>
    </source>
</evidence>
<evidence type="ECO:0000256" key="2">
    <source>
        <dbReference type="SAM" id="SignalP"/>
    </source>
</evidence>
<dbReference type="InterPro" id="IPR001261">
    <property type="entry name" value="ArgE/DapE_CS"/>
</dbReference>
<comment type="caution">
    <text evidence="3">The sequence shown here is derived from an EMBL/GenBank/DDBJ whole genome shotgun (WGS) entry which is preliminary data.</text>
</comment>
<dbReference type="PROSITE" id="PS00758">
    <property type="entry name" value="ARGE_DAPE_CPG2_1"/>
    <property type="match status" value="1"/>
</dbReference>
<dbReference type="SUPFAM" id="SSF53254">
    <property type="entry name" value="Phosphoglycerate mutase-like"/>
    <property type="match status" value="1"/>
</dbReference>
<dbReference type="InterPro" id="IPR013078">
    <property type="entry name" value="His_Pase_superF_clade-1"/>
</dbReference>
<dbReference type="InterPro" id="IPR029033">
    <property type="entry name" value="His_PPase_superfam"/>
</dbReference>
<feature type="chain" id="PRO_5047193392" evidence="2">
    <location>
        <begin position="20"/>
        <end position="176"/>
    </location>
</feature>
<dbReference type="RefSeq" id="WP_148380153.1">
    <property type="nucleotide sequence ID" value="NZ_VSKN01000001.1"/>
</dbReference>